<dbReference type="SMART" id="SM00869">
    <property type="entry name" value="Autotransporter"/>
    <property type="match status" value="1"/>
</dbReference>
<reference evidence="3 4" key="1">
    <citation type="submission" date="2020-08" db="EMBL/GenBank/DDBJ databases">
        <title>The genome sequence of type strain Novosphingobium flavum NBRC 111647.</title>
        <authorList>
            <person name="Liu Y."/>
        </authorList>
    </citation>
    <scope>NUCLEOTIDE SEQUENCE [LARGE SCALE GENOMIC DNA]</scope>
    <source>
        <strain evidence="3 4">NBRC 111647</strain>
    </source>
</reference>
<dbReference type="PROSITE" id="PS51208">
    <property type="entry name" value="AUTOTRANSPORTER"/>
    <property type="match status" value="1"/>
</dbReference>
<feature type="chain" id="PRO_5031436361" evidence="1">
    <location>
        <begin position="30"/>
        <end position="1055"/>
    </location>
</feature>
<dbReference type="AlphaFoldDB" id="A0A7X1FW28"/>
<evidence type="ECO:0000259" key="2">
    <source>
        <dbReference type="PROSITE" id="PS51208"/>
    </source>
</evidence>
<dbReference type="Gene3D" id="2.40.128.130">
    <property type="entry name" value="Autotransporter beta-domain"/>
    <property type="match status" value="1"/>
</dbReference>
<dbReference type="Gene3D" id="2.160.20.160">
    <property type="match status" value="1"/>
</dbReference>
<evidence type="ECO:0000313" key="4">
    <source>
        <dbReference type="Proteomes" id="UP000566813"/>
    </source>
</evidence>
<dbReference type="SUPFAM" id="SSF103515">
    <property type="entry name" value="Autotransporter"/>
    <property type="match status" value="1"/>
</dbReference>
<name>A0A7X1FW28_9SPHN</name>
<dbReference type="RefSeq" id="WP_185665737.1">
    <property type="nucleotide sequence ID" value="NZ_JACLAW010000019.1"/>
</dbReference>
<keyword evidence="1" id="KW-0732">Signal</keyword>
<feature type="domain" description="Autotransporter" evidence="2">
    <location>
        <begin position="780"/>
        <end position="1055"/>
    </location>
</feature>
<feature type="signal peptide" evidence="1">
    <location>
        <begin position="1"/>
        <end position="29"/>
    </location>
</feature>
<keyword evidence="4" id="KW-1185">Reference proteome</keyword>
<evidence type="ECO:0000256" key="1">
    <source>
        <dbReference type="SAM" id="SignalP"/>
    </source>
</evidence>
<dbReference type="InterPro" id="IPR036709">
    <property type="entry name" value="Autotransporte_beta_dom_sf"/>
</dbReference>
<sequence length="1055" mass="104181">MNRNHLTAALSSAALAPLALALAASPAQAATTVSTATTTPLLTASAGDVTVASAGTITVSSGTAVTVNSANAVTINSGGTLAVGSADNATGIAVSPGVASTVGNDGTITVLETYSATDTNSNGIAAVPIALATGRAGILIGAGASGSVENSGTITIDGLNSYGINLAGTYTGNLTNTGTIYVKGDNSVGIATQAVTGAIDIGGGVTVVGQGAQAVTIGGDVNGSFQISGAVSQASSYTTDASATQTLSRSALGVGAAAVEIGGNVTGGIKVYAYCSPTTVGGVASCTSTGTDTTSGSIAGVGNGAALLIGGATNTTIGATTSNDGNSYSLVVDGAISANSVYSRSDAYGVVIGGQGGNVTLTNGIGVTGSISATTADSAATALLINAGSTVTSLTNSGTISATISSPGVGESYAIRDLSGTLTSIVNHGAITVNGTSEDTTAAIDLSHNTSGVTVTQSLTAYEQAEQAAEQAAAGYSASSAIDYAKITGDILTGSGNDTIAINTGLVTGSAYTGAGDDTIQIGNDAEWNGDLHLGTGTGTITVSGTAQYTGGLYLEDQPVSLALSGTATALLSATSGTSQLGVTVGSGATFGASKVVNLTVGTLNVASGGTFKAYIDGSTGTSSLVSATSATFASGSKISASISSLESAAGTYHVLSAATLSGSPTFDSASTELPVLFSGSVSNTGNDLYLTITRKTAADLGLTRAQGAAYDAIYNAAVADTALGTSLLEVTDVAGLQAQMDGLLPDHAGAVFDFVTRSSRLTTRHLTDDSSLYDFSDVGAWLEPVMFGAAKAATGTMGWSSHGFGLSGGLERKTGIGYIGFSGSWVSGTIHDGSTDDIKANNYELAGFWRLSKGPFYAFAKVAADRISLSSVRTFTGAISSTAFTYTADGKWAGWAVSGTAGASYKLQMPGNFSLKPMATFDAYRLSEHGYNEAGTAAMILGVAGRTSSVTTATTTLTAAWSAGRATRDDRPLTIEVEAGRRSVLSGNLGTTTASFLTTGDQFSITPDAIKGGWVGEARVLLGGFDYTWQLSAGAEQTQGKTDYTARASLSIAL</sequence>
<accession>A0A7X1FW28</accession>
<gene>
    <name evidence="3" type="ORF">H7F51_18140</name>
</gene>
<dbReference type="Proteomes" id="UP000566813">
    <property type="component" value="Unassembled WGS sequence"/>
</dbReference>
<dbReference type="EMBL" id="JACLAW010000019">
    <property type="protein sequence ID" value="MBC2667442.1"/>
    <property type="molecule type" value="Genomic_DNA"/>
</dbReference>
<evidence type="ECO:0000313" key="3">
    <source>
        <dbReference type="EMBL" id="MBC2667442.1"/>
    </source>
</evidence>
<proteinExistence type="predicted"/>
<dbReference type="Pfam" id="PF03797">
    <property type="entry name" value="Autotransporter"/>
    <property type="match status" value="1"/>
</dbReference>
<protein>
    <submittedName>
        <fullName evidence="3">Autotransporter domain-containing protein</fullName>
    </submittedName>
</protein>
<dbReference type="InterPro" id="IPR005546">
    <property type="entry name" value="Autotransporte_beta"/>
</dbReference>
<comment type="caution">
    <text evidence="3">The sequence shown here is derived from an EMBL/GenBank/DDBJ whole genome shotgun (WGS) entry which is preliminary data.</text>
</comment>
<organism evidence="3 4">
    <name type="scientific">Novosphingobium flavum</name>
    <dbReference type="NCBI Taxonomy" id="1778672"/>
    <lineage>
        <taxon>Bacteria</taxon>
        <taxon>Pseudomonadati</taxon>
        <taxon>Pseudomonadota</taxon>
        <taxon>Alphaproteobacteria</taxon>
        <taxon>Sphingomonadales</taxon>
        <taxon>Sphingomonadaceae</taxon>
        <taxon>Novosphingobium</taxon>
    </lineage>
</organism>